<gene>
    <name evidence="3" type="ORF">TCNE_LOCUS17739</name>
</gene>
<evidence type="ECO:0000256" key="1">
    <source>
        <dbReference type="SAM" id="MobiDB-lite"/>
    </source>
</evidence>
<feature type="domain" description="DUF1758" evidence="2">
    <location>
        <begin position="88"/>
        <end position="204"/>
    </location>
</feature>
<accession>A0A3P7GK98</accession>
<reference evidence="3" key="1">
    <citation type="submission" date="2018-11" db="EMBL/GenBank/DDBJ databases">
        <authorList>
            <consortium name="Pathogen Informatics"/>
        </authorList>
    </citation>
    <scope>NUCLEOTIDE SEQUENCE [LARGE SCALE GENOMIC DNA]</scope>
</reference>
<dbReference type="AlphaFoldDB" id="A0A3P7GK98"/>
<organism evidence="3">
    <name type="scientific">Toxocara canis</name>
    <name type="common">Canine roundworm</name>
    <dbReference type="NCBI Taxonomy" id="6265"/>
    <lineage>
        <taxon>Eukaryota</taxon>
        <taxon>Metazoa</taxon>
        <taxon>Ecdysozoa</taxon>
        <taxon>Nematoda</taxon>
        <taxon>Chromadorea</taxon>
        <taxon>Rhabditida</taxon>
        <taxon>Spirurina</taxon>
        <taxon>Ascaridomorpha</taxon>
        <taxon>Ascaridoidea</taxon>
        <taxon>Toxocaridae</taxon>
        <taxon>Toxocara</taxon>
    </lineage>
</organism>
<evidence type="ECO:0000259" key="2">
    <source>
        <dbReference type="Pfam" id="PF05585"/>
    </source>
</evidence>
<protein>
    <recommendedName>
        <fullName evidence="2">DUF1758 domain-containing protein</fullName>
    </recommendedName>
</protein>
<sequence>MHGETGNAGCEEVIAVRISSDEDDNASTCYGDLFDSSEGEIDDFEEADGKIGLNMRFPKRMSCMAHTPQLGLAGGLKASGCRAEVDALQKLTICGFGSTNSATYDSMQVALNVHLTSGVVKKVQSKSIEQITQEIQTVDLGPEDLESLKYEEVANLKMPMKWKAPSIVTGIDCYHQFITGTRKRLNSGFELIDSEVGPMICGKGHIKGSSGNERELSANTALAETPTSEDIDHFWKLEQIGIEPMNMEIMDSLAVQYTDSDSHTESAASPATPPPPTRTIRSPHDRSSSVHRSITRSDGWRARSTKRRTNLGEKKVWIEVRGTSGRDRDQAGYF</sequence>
<evidence type="ECO:0000313" key="3">
    <source>
        <dbReference type="EMBL" id="VDM49060.1"/>
    </source>
</evidence>
<feature type="region of interest" description="Disordered" evidence="1">
    <location>
        <begin position="257"/>
        <end position="314"/>
    </location>
</feature>
<name>A0A3P7GK98_TOXCA</name>
<dbReference type="EMBL" id="UYWY01024740">
    <property type="protein sequence ID" value="VDM49060.1"/>
    <property type="molecule type" value="Genomic_DNA"/>
</dbReference>
<dbReference type="InterPro" id="IPR008737">
    <property type="entry name" value="DUF1758"/>
</dbReference>
<proteinExistence type="predicted"/>
<dbReference type="Pfam" id="PF05585">
    <property type="entry name" value="DUF1758"/>
    <property type="match status" value="1"/>
</dbReference>